<evidence type="ECO:0000313" key="4">
    <source>
        <dbReference type="Proteomes" id="UP000288547"/>
    </source>
</evidence>
<dbReference type="AlphaFoldDB" id="A0A3S3Z7S6"/>
<protein>
    <submittedName>
        <fullName evidence="3">Acyltransferase</fullName>
    </submittedName>
</protein>
<feature type="transmembrane region" description="Helical" evidence="1">
    <location>
        <begin position="198"/>
        <end position="228"/>
    </location>
</feature>
<dbReference type="RefSeq" id="WP_128495625.1">
    <property type="nucleotide sequence ID" value="NZ_RZNB01000005.1"/>
</dbReference>
<proteinExistence type="predicted"/>
<organism evidence="3 4">
    <name type="scientific">Labedella phragmitis</name>
    <dbReference type="NCBI Taxonomy" id="2498849"/>
    <lineage>
        <taxon>Bacteria</taxon>
        <taxon>Bacillati</taxon>
        <taxon>Actinomycetota</taxon>
        <taxon>Actinomycetes</taxon>
        <taxon>Micrococcales</taxon>
        <taxon>Microbacteriaceae</taxon>
        <taxon>Labedella</taxon>
    </lineage>
</organism>
<dbReference type="Pfam" id="PF01757">
    <property type="entry name" value="Acyl_transf_3"/>
    <property type="match status" value="1"/>
</dbReference>
<dbReference type="PANTHER" id="PTHR23028">
    <property type="entry name" value="ACETYLTRANSFERASE"/>
    <property type="match status" value="1"/>
</dbReference>
<feature type="transmembrane region" description="Helical" evidence="1">
    <location>
        <begin position="334"/>
        <end position="354"/>
    </location>
</feature>
<keyword evidence="3" id="KW-0012">Acyltransferase</keyword>
<evidence type="ECO:0000313" key="3">
    <source>
        <dbReference type="EMBL" id="RWZ49578.1"/>
    </source>
</evidence>
<dbReference type="Proteomes" id="UP000288547">
    <property type="component" value="Unassembled WGS sequence"/>
</dbReference>
<comment type="caution">
    <text evidence="3">The sequence shown here is derived from an EMBL/GenBank/DDBJ whole genome shotgun (WGS) entry which is preliminary data.</text>
</comment>
<feature type="transmembrane region" description="Helical" evidence="1">
    <location>
        <begin position="20"/>
        <end position="41"/>
    </location>
</feature>
<feature type="domain" description="Acyltransferase 3" evidence="2">
    <location>
        <begin position="11"/>
        <end position="351"/>
    </location>
</feature>
<sequence length="376" mass="41411">MTPPTSSARIRSLDGLRGWAALIVLISHVMLTIPVFAEVVYNEVSPSDLSPVEYVLSYTPAHLLWAGHEAVFLFFVLSGIVLTMPALRFRDRSAWMRYYPRRIVRLYGPVVAAVLFGVLLVLLVPRVGAEGLGPWIDDRPATLTPTGVARDLLLVFGVSGVISPLWSLRWEVLFSLLLPLYVWAAVKWRKFAWAKLGLLTALMIGGVLIDSGYVFYLAMFAFGALAAVHLEDLRTAAARINNITWVLVLGVGVLLTTARWTLEPLVRSEALTVLPAFFGCAVLVFVAAFWPPAMRPLEHPVSQWLGKVSFSLYLTHEPIVIATTFIFGRQVPPLVPAISIAVSLAAAWLFFRWIEAPTHSLSRRIGAKSRLGASSA</sequence>
<dbReference type="EMBL" id="RZNB01000005">
    <property type="protein sequence ID" value="RWZ49578.1"/>
    <property type="molecule type" value="Genomic_DNA"/>
</dbReference>
<feature type="transmembrane region" description="Helical" evidence="1">
    <location>
        <begin position="240"/>
        <end position="258"/>
    </location>
</feature>
<evidence type="ECO:0000256" key="1">
    <source>
        <dbReference type="SAM" id="Phobius"/>
    </source>
</evidence>
<dbReference type="OrthoDB" id="9796461at2"/>
<dbReference type="GO" id="GO:0000271">
    <property type="term" value="P:polysaccharide biosynthetic process"/>
    <property type="evidence" value="ECO:0007669"/>
    <property type="project" value="TreeGrafter"/>
</dbReference>
<feature type="transmembrane region" description="Helical" evidence="1">
    <location>
        <begin position="270"/>
        <end position="290"/>
    </location>
</feature>
<gene>
    <name evidence="3" type="ORF">ELQ90_12495</name>
</gene>
<dbReference type="PANTHER" id="PTHR23028:SF53">
    <property type="entry name" value="ACYL_TRANSF_3 DOMAIN-CONTAINING PROTEIN"/>
    <property type="match status" value="1"/>
</dbReference>
<keyword evidence="1" id="KW-1133">Transmembrane helix</keyword>
<dbReference type="GO" id="GO:0016020">
    <property type="term" value="C:membrane"/>
    <property type="evidence" value="ECO:0007669"/>
    <property type="project" value="TreeGrafter"/>
</dbReference>
<feature type="transmembrane region" description="Helical" evidence="1">
    <location>
        <begin position="61"/>
        <end position="82"/>
    </location>
</feature>
<accession>A0A3S3Z7S6</accession>
<keyword evidence="4" id="KW-1185">Reference proteome</keyword>
<keyword evidence="1" id="KW-0812">Transmembrane</keyword>
<keyword evidence="3" id="KW-0808">Transferase</keyword>
<dbReference type="InterPro" id="IPR002656">
    <property type="entry name" value="Acyl_transf_3_dom"/>
</dbReference>
<feature type="transmembrane region" description="Helical" evidence="1">
    <location>
        <begin position="103"/>
        <end position="124"/>
    </location>
</feature>
<dbReference type="GO" id="GO:0016747">
    <property type="term" value="F:acyltransferase activity, transferring groups other than amino-acyl groups"/>
    <property type="evidence" value="ECO:0007669"/>
    <property type="project" value="InterPro"/>
</dbReference>
<name>A0A3S3Z7S6_9MICO</name>
<dbReference type="InterPro" id="IPR050879">
    <property type="entry name" value="Acyltransferase_3"/>
</dbReference>
<feature type="transmembrane region" description="Helical" evidence="1">
    <location>
        <begin position="168"/>
        <end position="186"/>
    </location>
</feature>
<keyword evidence="1" id="KW-0472">Membrane</keyword>
<reference evidence="3 4" key="1">
    <citation type="submission" date="2018-12" db="EMBL/GenBank/DDBJ databases">
        <authorList>
            <person name="Li F."/>
        </authorList>
    </citation>
    <scope>NUCLEOTIDE SEQUENCE [LARGE SCALE GENOMIC DNA]</scope>
    <source>
        <strain evidence="3 4">11W25H-1</strain>
    </source>
</reference>
<evidence type="ECO:0000259" key="2">
    <source>
        <dbReference type="Pfam" id="PF01757"/>
    </source>
</evidence>